<evidence type="ECO:0000256" key="4">
    <source>
        <dbReference type="ARBA" id="ARBA00023004"/>
    </source>
</evidence>
<dbReference type="GO" id="GO:0020037">
    <property type="term" value="F:heme binding"/>
    <property type="evidence" value="ECO:0007669"/>
    <property type="project" value="InterPro"/>
</dbReference>
<dbReference type="GO" id="GO:0016705">
    <property type="term" value="F:oxidoreductase activity, acting on paired donors, with incorporation or reduction of molecular oxygen"/>
    <property type="evidence" value="ECO:0007669"/>
    <property type="project" value="InterPro"/>
</dbReference>
<dbReference type="AlphaFoldDB" id="A0AAE8MPL3"/>
<dbReference type="GO" id="GO:0005506">
    <property type="term" value="F:iron ion binding"/>
    <property type="evidence" value="ECO:0007669"/>
    <property type="project" value="InterPro"/>
</dbReference>
<proteinExistence type="inferred from homology"/>
<dbReference type="CDD" id="cd11065">
    <property type="entry name" value="CYP64-like"/>
    <property type="match status" value="1"/>
</dbReference>
<dbReference type="EMBL" id="ONZQ02000001">
    <property type="protein sequence ID" value="SPN96703.1"/>
    <property type="molecule type" value="Genomic_DNA"/>
</dbReference>
<evidence type="ECO:0000313" key="7">
    <source>
        <dbReference type="EMBL" id="SPN96703.1"/>
    </source>
</evidence>
<dbReference type="InterPro" id="IPR050364">
    <property type="entry name" value="Cytochrome_P450_fung"/>
</dbReference>
<reference evidence="7" key="1">
    <citation type="submission" date="2018-03" db="EMBL/GenBank/DDBJ databases">
        <authorList>
            <person name="Guldener U."/>
        </authorList>
    </citation>
    <scope>NUCLEOTIDE SEQUENCE</scope>
</reference>
<feature type="binding site" description="axial binding residue" evidence="5">
    <location>
        <position position="470"/>
    </location>
    <ligand>
        <name>heme</name>
        <dbReference type="ChEBI" id="CHEBI:30413"/>
    </ligand>
    <ligandPart>
        <name>Fe</name>
        <dbReference type="ChEBI" id="CHEBI:18248"/>
    </ligandPart>
</feature>
<dbReference type="InterPro" id="IPR001128">
    <property type="entry name" value="Cyt_P450"/>
</dbReference>
<keyword evidence="8" id="KW-1185">Reference proteome</keyword>
<accession>A0AAE8MPL3</accession>
<keyword evidence="2 5" id="KW-0479">Metal-binding</keyword>
<keyword evidence="6" id="KW-0812">Transmembrane</keyword>
<name>A0AAE8MPL3_9PEZI</name>
<evidence type="ECO:0000256" key="3">
    <source>
        <dbReference type="ARBA" id="ARBA00023002"/>
    </source>
</evidence>
<comment type="similarity">
    <text evidence="1">Belongs to the cytochrome P450 family.</text>
</comment>
<evidence type="ECO:0000256" key="2">
    <source>
        <dbReference type="ARBA" id="ARBA00022723"/>
    </source>
</evidence>
<evidence type="ECO:0000313" key="8">
    <source>
        <dbReference type="Proteomes" id="UP001187682"/>
    </source>
</evidence>
<dbReference type="Pfam" id="PF00067">
    <property type="entry name" value="p450"/>
    <property type="match status" value="1"/>
</dbReference>
<sequence>MISDHLRNITIHLSTHRWADLGLGVLGKPQGPIDIAVMVAQAVLLALVLDYVHMLWLRYKMPPGPFPLPILGNTLLLPENKPWIYFEELSKRYNTPVITFWIGRNPTVWINDAWAASEILDKRAGIYSSRPRMVVFAELGNGQDGMLNMYTTTATQRERWRAHRKLMHHGVGVQSVRRYRSFQNDESRIVAADLLASPGEYVRHFERYATSVVSIIGFGRRVERWDDPIITEVIANMHLAADLNVPGKSFPMLMETFPWLARFPTSIAPWKRGLGRKRGFNFFYALADEAAQKPGHDGSFVKHLFAERAKYGLRDEEVSSLTGNLFGAGSDTSSSTLITFILACCAFPETLAPAWEELDRVVGQDRSPDFADEPNMPYVRAFVKEVFRWRSVAIIGGQPHAPTQDDYYNGWLIPKGTWTQGNVWAIHHHEREFPDPDRFNPQRFLADHEDGRPFPGERGYMTFGWGRRVCSGQALAEQGTWITIARILWGFKIAKKTRPDGSVVEVDINNYTNGLNMRPQPFECSITPRTPRTAATIEQEGRQARDDLEQYRGETKYRMSTFYSRNDRAMDKYGDDAKEE</sequence>
<comment type="caution">
    <text evidence="7">The sequence shown here is derived from an EMBL/GenBank/DDBJ whole genome shotgun (WGS) entry which is preliminary data.</text>
</comment>
<keyword evidence="6" id="KW-1133">Transmembrane helix</keyword>
<dbReference type="GO" id="GO:0004497">
    <property type="term" value="F:monooxygenase activity"/>
    <property type="evidence" value="ECO:0007669"/>
    <property type="project" value="InterPro"/>
</dbReference>
<evidence type="ECO:0000256" key="1">
    <source>
        <dbReference type="ARBA" id="ARBA00010617"/>
    </source>
</evidence>
<keyword evidence="6" id="KW-0472">Membrane</keyword>
<protein>
    <submittedName>
        <fullName evidence="7">Related to cytochrome P450 CYP2 subfamily</fullName>
    </submittedName>
</protein>
<dbReference type="Proteomes" id="UP001187682">
    <property type="component" value="Unassembled WGS sequence"/>
</dbReference>
<dbReference type="PANTHER" id="PTHR46300:SF4">
    <property type="entry name" value="CYTOCHROME P450 98A3"/>
    <property type="match status" value="1"/>
</dbReference>
<keyword evidence="5" id="KW-0349">Heme</keyword>
<organism evidence="7 8">
    <name type="scientific">Cephalotrichum gorgonifer</name>
    <dbReference type="NCBI Taxonomy" id="2041049"/>
    <lineage>
        <taxon>Eukaryota</taxon>
        <taxon>Fungi</taxon>
        <taxon>Dikarya</taxon>
        <taxon>Ascomycota</taxon>
        <taxon>Pezizomycotina</taxon>
        <taxon>Sordariomycetes</taxon>
        <taxon>Hypocreomycetidae</taxon>
        <taxon>Microascales</taxon>
        <taxon>Microascaceae</taxon>
        <taxon>Cephalotrichum</taxon>
    </lineage>
</organism>
<dbReference type="PRINTS" id="PR00463">
    <property type="entry name" value="EP450I"/>
</dbReference>
<dbReference type="PANTHER" id="PTHR46300">
    <property type="entry name" value="P450, PUTATIVE (EUROFUNG)-RELATED-RELATED"/>
    <property type="match status" value="1"/>
</dbReference>
<dbReference type="SUPFAM" id="SSF48264">
    <property type="entry name" value="Cytochrome P450"/>
    <property type="match status" value="1"/>
</dbReference>
<dbReference type="InterPro" id="IPR002401">
    <property type="entry name" value="Cyt_P450_E_grp-I"/>
</dbReference>
<feature type="transmembrane region" description="Helical" evidence="6">
    <location>
        <begin position="35"/>
        <end position="57"/>
    </location>
</feature>
<dbReference type="Gene3D" id="1.10.630.10">
    <property type="entry name" value="Cytochrome P450"/>
    <property type="match status" value="1"/>
</dbReference>
<keyword evidence="4 5" id="KW-0408">Iron</keyword>
<evidence type="ECO:0000256" key="5">
    <source>
        <dbReference type="PIRSR" id="PIRSR602401-1"/>
    </source>
</evidence>
<keyword evidence="3" id="KW-0560">Oxidoreductase</keyword>
<comment type="cofactor">
    <cofactor evidence="5">
        <name>heme</name>
        <dbReference type="ChEBI" id="CHEBI:30413"/>
    </cofactor>
</comment>
<gene>
    <name evidence="7" type="ORF">DNG_00223</name>
</gene>
<dbReference type="InterPro" id="IPR036396">
    <property type="entry name" value="Cyt_P450_sf"/>
</dbReference>
<evidence type="ECO:0000256" key="6">
    <source>
        <dbReference type="SAM" id="Phobius"/>
    </source>
</evidence>